<feature type="compositionally biased region" description="Low complexity" evidence="1">
    <location>
        <begin position="355"/>
        <end position="364"/>
    </location>
</feature>
<dbReference type="Proteomes" id="UP000075714">
    <property type="component" value="Unassembled WGS sequence"/>
</dbReference>
<dbReference type="STRING" id="33097.A0A150GDM6"/>
<dbReference type="OrthoDB" id="542244at2759"/>
<feature type="region of interest" description="Disordered" evidence="1">
    <location>
        <begin position="619"/>
        <end position="693"/>
    </location>
</feature>
<feature type="compositionally biased region" description="Low complexity" evidence="1">
    <location>
        <begin position="113"/>
        <end position="127"/>
    </location>
</feature>
<evidence type="ECO:0000313" key="3">
    <source>
        <dbReference type="Proteomes" id="UP000075714"/>
    </source>
</evidence>
<keyword evidence="3" id="KW-1185">Reference proteome</keyword>
<proteinExistence type="predicted"/>
<accession>A0A150GDM6</accession>
<feature type="region of interest" description="Disordered" evidence="1">
    <location>
        <begin position="347"/>
        <end position="430"/>
    </location>
</feature>
<reference evidence="3" key="1">
    <citation type="journal article" date="2016" name="Nat. Commun.">
        <title>The Gonium pectorale genome demonstrates co-option of cell cycle regulation during the evolution of multicellularity.</title>
        <authorList>
            <person name="Hanschen E.R."/>
            <person name="Marriage T.N."/>
            <person name="Ferris P.J."/>
            <person name="Hamaji T."/>
            <person name="Toyoda A."/>
            <person name="Fujiyama A."/>
            <person name="Neme R."/>
            <person name="Noguchi H."/>
            <person name="Minakuchi Y."/>
            <person name="Suzuki M."/>
            <person name="Kawai-Toyooka H."/>
            <person name="Smith D.R."/>
            <person name="Sparks H."/>
            <person name="Anderson J."/>
            <person name="Bakaric R."/>
            <person name="Luria V."/>
            <person name="Karger A."/>
            <person name="Kirschner M.W."/>
            <person name="Durand P.M."/>
            <person name="Michod R.E."/>
            <person name="Nozaki H."/>
            <person name="Olson B.J."/>
        </authorList>
    </citation>
    <scope>NUCLEOTIDE SEQUENCE [LARGE SCALE GENOMIC DNA]</scope>
    <source>
        <strain evidence="3">NIES-2863</strain>
    </source>
</reference>
<comment type="caution">
    <text evidence="2">The sequence shown here is derived from an EMBL/GenBank/DDBJ whole genome shotgun (WGS) entry which is preliminary data.</text>
</comment>
<name>A0A150GDM6_GONPE</name>
<organism evidence="2 3">
    <name type="scientific">Gonium pectorale</name>
    <name type="common">Green alga</name>
    <dbReference type="NCBI Taxonomy" id="33097"/>
    <lineage>
        <taxon>Eukaryota</taxon>
        <taxon>Viridiplantae</taxon>
        <taxon>Chlorophyta</taxon>
        <taxon>core chlorophytes</taxon>
        <taxon>Chlorophyceae</taxon>
        <taxon>CS clade</taxon>
        <taxon>Chlamydomonadales</taxon>
        <taxon>Volvocaceae</taxon>
        <taxon>Gonium</taxon>
    </lineage>
</organism>
<sequence>MAAQVVKHLQAGVARLYGWSPDEAEEGSAGGGQLVLLAAEQRRPLPAAGTDPAGAVAAAAAADLPGTAHRVSPDGGPASPSAPHVASLLQQAVHSKSAAVYSCPSNASPRIPTANGNGNGAATTNGSHGPGPPGAASSPPDCAAEHAASGATAFAALPLTGGERLLGVLWVAWAPPPGGKAAAPPASLLLPSASLLRQVSGCVSMCLAGAVDPDYAAWLAGSLRRLAAAATLQALVGELCEAVAQHLRRRFLVDAVASAAVVPEPSRSTVGFMLDHRPAPGGPAGVARWAAAASRQASMTCPPGASAAYAASVAAAANGGGGGGGGGGGLAGGAPASGLSLRRSDSFTNSIVGAPSPGSRQQRPGGPGVGPSGTPNTRFTPSQSRRTATLAEQAALRAAGGGGGGAAGGGGGGAAGSPASGPGGAASGHGVVPSLRAKGFQLSHTLLQRMVSAAEGRGPDGVFGGLAVADCARHVQDVHQPSRDVCMLMAGGVRGADMTADASDSNMFASERSTGRIAVQSLVLLGVDCGPVLQSPHASGGAGGGGGGGGGGADGGGGGGAVGGGAVLALYVAFPTRLPPMLVQSAHGSARQLLGVEPLIPADDPDADGDVDVSATHDEADVMLSSDPRVDEEEGEGGGEAADGEGSSGRRRRRSAADSFAGFTGPGGGGDPQPAPPAAVLTVTEADGTSSMRQHMGLLVESLMSTLRTAQMEDPTGEK</sequence>
<evidence type="ECO:0000256" key="1">
    <source>
        <dbReference type="SAM" id="MobiDB-lite"/>
    </source>
</evidence>
<dbReference type="AlphaFoldDB" id="A0A150GDM6"/>
<dbReference type="EMBL" id="LSYV01000032">
    <property type="protein sequence ID" value="KXZ47936.1"/>
    <property type="molecule type" value="Genomic_DNA"/>
</dbReference>
<feature type="region of interest" description="Disordered" evidence="1">
    <location>
        <begin position="110"/>
        <end position="144"/>
    </location>
</feature>
<protein>
    <submittedName>
        <fullName evidence="2">Uncharacterized protein</fullName>
    </submittedName>
</protein>
<feature type="compositionally biased region" description="Gly residues" evidence="1">
    <location>
        <begin position="399"/>
        <end position="427"/>
    </location>
</feature>
<feature type="compositionally biased region" description="Polar residues" evidence="1">
    <location>
        <begin position="376"/>
        <end position="387"/>
    </location>
</feature>
<evidence type="ECO:0000313" key="2">
    <source>
        <dbReference type="EMBL" id="KXZ47936.1"/>
    </source>
</evidence>
<gene>
    <name evidence="2" type="ORF">GPECTOR_31g298</name>
</gene>